<dbReference type="Proteomes" id="UP000309997">
    <property type="component" value="Unassembled WGS sequence"/>
</dbReference>
<name>A0ACC4C8W1_POPAL</name>
<organism evidence="1 2">
    <name type="scientific">Populus alba</name>
    <name type="common">White poplar</name>
    <dbReference type="NCBI Taxonomy" id="43335"/>
    <lineage>
        <taxon>Eukaryota</taxon>
        <taxon>Viridiplantae</taxon>
        <taxon>Streptophyta</taxon>
        <taxon>Embryophyta</taxon>
        <taxon>Tracheophyta</taxon>
        <taxon>Spermatophyta</taxon>
        <taxon>Magnoliopsida</taxon>
        <taxon>eudicotyledons</taxon>
        <taxon>Gunneridae</taxon>
        <taxon>Pentapetalae</taxon>
        <taxon>rosids</taxon>
        <taxon>fabids</taxon>
        <taxon>Malpighiales</taxon>
        <taxon>Salicaceae</taxon>
        <taxon>Saliceae</taxon>
        <taxon>Populus</taxon>
    </lineage>
</organism>
<evidence type="ECO:0000313" key="1">
    <source>
        <dbReference type="EMBL" id="KAL3591175.1"/>
    </source>
</evidence>
<sequence length="99" mass="11163">MFDILIRNAASDVLQQCSTVAYDDSMNLQNILWLAPLPSSSTKAWVAPGTLVVLDARPDGIIYRDLIPEYVNFARTIYEDDLGHVVVDVNLLECWRYSS</sequence>
<comment type="caution">
    <text evidence="1">The sequence shown here is derived from an EMBL/GenBank/DDBJ whole genome shotgun (WGS) entry which is preliminary data.</text>
</comment>
<protein>
    <submittedName>
        <fullName evidence="1">Uncharacterized protein</fullName>
    </submittedName>
</protein>
<reference evidence="1 2" key="1">
    <citation type="journal article" date="2024" name="Plant Biotechnol. J.">
        <title>Genome and CRISPR/Cas9 system of a widespread forest tree (Populus alba) in the world.</title>
        <authorList>
            <person name="Liu Y.J."/>
            <person name="Jiang P.F."/>
            <person name="Han X.M."/>
            <person name="Li X.Y."/>
            <person name="Wang H.M."/>
            <person name="Wang Y.J."/>
            <person name="Wang X.X."/>
            <person name="Zeng Q.Y."/>
        </authorList>
    </citation>
    <scope>NUCLEOTIDE SEQUENCE [LARGE SCALE GENOMIC DNA]</scope>
    <source>
        <strain evidence="2">cv. PAL-ZL1</strain>
    </source>
</reference>
<keyword evidence="2" id="KW-1185">Reference proteome</keyword>
<accession>A0ACC4C8W1</accession>
<proteinExistence type="predicted"/>
<gene>
    <name evidence="1" type="ORF">D5086_009815</name>
</gene>
<evidence type="ECO:0000313" key="2">
    <source>
        <dbReference type="Proteomes" id="UP000309997"/>
    </source>
</evidence>
<dbReference type="EMBL" id="RCHU02000005">
    <property type="protein sequence ID" value="KAL3591175.1"/>
    <property type="molecule type" value="Genomic_DNA"/>
</dbReference>